<gene>
    <name evidence="1" type="ORF">ASU33_01880</name>
</gene>
<protein>
    <recommendedName>
        <fullName evidence="3">Lipoprotein</fullName>
    </recommendedName>
</protein>
<accession>A0A9X0L402</accession>
<name>A0A9X0L402_SOLP1</name>
<reference evidence="1 2" key="1">
    <citation type="submission" date="2015-11" db="EMBL/GenBank/DDBJ databases">
        <title>Solirubrum puertoriconensis gen. nov. an environmental bacteria isolated in Puerto Rico.</title>
        <authorList>
            <person name="Cuebas-Irizarry M.F."/>
            <person name="Montalvo-Rodriguez R."/>
        </authorList>
    </citation>
    <scope>NUCLEOTIDE SEQUENCE [LARGE SCALE GENOMIC DNA]</scope>
    <source>
        <strain evidence="1 2">MC1A</strain>
    </source>
</reference>
<evidence type="ECO:0008006" key="3">
    <source>
        <dbReference type="Google" id="ProtNLM"/>
    </source>
</evidence>
<organism evidence="1 2">
    <name type="scientific">Solirubrum puertoriconensis</name>
    <dbReference type="NCBI Taxonomy" id="1751427"/>
    <lineage>
        <taxon>Bacteria</taxon>
        <taxon>Pseudomonadati</taxon>
        <taxon>Bacteroidota</taxon>
        <taxon>Cytophagia</taxon>
        <taxon>Cytophagales</taxon>
    </lineage>
</organism>
<sequence length="282" mass="32258">MRRDSLKADSIVKASGQLPGAILPGKRIIAFYGNIRAKGMGILGREPKEQMLAKFRRVQKEWQEADPSIPVQPALHNVTITAQGSPGADGKYRLMNSKATIEEVIKWARENNCILFLDVQVGWSDLETELPKLEQYLKSPDIHLGIDPEFALKTKKVKPNRKIGTYDAKDVNFAINFLARIVSENKLPPKVLTVHRFTQGMITNYKNIKLDPRVQVVMHMDGWGNPVLKKDSYRDYIVKEPVQYTGFKLFYEYDPRPAPHHMMTPKEVLAELDPKPLYIQYQ</sequence>
<comment type="caution">
    <text evidence="1">The sequence shown here is derived from an EMBL/GenBank/DDBJ whole genome shotgun (WGS) entry which is preliminary data.</text>
</comment>
<evidence type="ECO:0000313" key="2">
    <source>
        <dbReference type="Proteomes" id="UP000054223"/>
    </source>
</evidence>
<proteinExistence type="predicted"/>
<evidence type="ECO:0000313" key="1">
    <source>
        <dbReference type="EMBL" id="KUG07056.1"/>
    </source>
</evidence>
<keyword evidence="2" id="KW-1185">Reference proteome</keyword>
<dbReference type="AlphaFoldDB" id="A0A9X0L402"/>
<dbReference type="Proteomes" id="UP000054223">
    <property type="component" value="Unassembled WGS sequence"/>
</dbReference>
<dbReference type="EMBL" id="LNAL01000008">
    <property type="protein sequence ID" value="KUG07056.1"/>
    <property type="molecule type" value="Genomic_DNA"/>
</dbReference>